<proteinExistence type="predicted"/>
<feature type="region of interest" description="Disordered" evidence="1">
    <location>
        <begin position="68"/>
        <end position="93"/>
    </location>
</feature>
<feature type="non-terminal residue" evidence="2">
    <location>
        <position position="93"/>
    </location>
</feature>
<protein>
    <submittedName>
        <fullName evidence="2">Uncharacterized protein</fullName>
    </submittedName>
</protein>
<dbReference type="Proteomes" id="UP000243459">
    <property type="component" value="Chromosome 3"/>
</dbReference>
<keyword evidence="3" id="KW-1185">Reference proteome</keyword>
<dbReference type="EMBL" id="CM007383">
    <property type="protein sequence ID" value="ONK74116.1"/>
    <property type="molecule type" value="Genomic_DNA"/>
</dbReference>
<accession>A0A5P1F6W0</accession>
<evidence type="ECO:0000313" key="2">
    <source>
        <dbReference type="EMBL" id="ONK74116.1"/>
    </source>
</evidence>
<reference evidence="3" key="1">
    <citation type="journal article" date="2017" name="Nat. Commun.">
        <title>The asparagus genome sheds light on the origin and evolution of a young Y chromosome.</title>
        <authorList>
            <person name="Harkess A."/>
            <person name="Zhou J."/>
            <person name="Xu C."/>
            <person name="Bowers J.E."/>
            <person name="Van der Hulst R."/>
            <person name="Ayyampalayam S."/>
            <person name="Mercati F."/>
            <person name="Riccardi P."/>
            <person name="McKain M.R."/>
            <person name="Kakrana A."/>
            <person name="Tang H."/>
            <person name="Ray J."/>
            <person name="Groenendijk J."/>
            <person name="Arikit S."/>
            <person name="Mathioni S.M."/>
            <person name="Nakano M."/>
            <person name="Shan H."/>
            <person name="Telgmann-Rauber A."/>
            <person name="Kanno A."/>
            <person name="Yue Z."/>
            <person name="Chen H."/>
            <person name="Li W."/>
            <person name="Chen Y."/>
            <person name="Xu X."/>
            <person name="Zhang Y."/>
            <person name="Luo S."/>
            <person name="Chen H."/>
            <person name="Gao J."/>
            <person name="Mao Z."/>
            <person name="Pires J.C."/>
            <person name="Luo M."/>
            <person name="Kudrna D."/>
            <person name="Wing R.A."/>
            <person name="Meyers B.C."/>
            <person name="Yi K."/>
            <person name="Kong H."/>
            <person name="Lavrijsen P."/>
            <person name="Sunseri F."/>
            <person name="Falavigna A."/>
            <person name="Ye Y."/>
            <person name="Leebens-Mack J.H."/>
            <person name="Chen G."/>
        </authorList>
    </citation>
    <scope>NUCLEOTIDE SEQUENCE [LARGE SCALE GENOMIC DNA]</scope>
    <source>
        <strain evidence="3">cv. DH0086</strain>
    </source>
</reference>
<evidence type="ECO:0000313" key="3">
    <source>
        <dbReference type="Proteomes" id="UP000243459"/>
    </source>
</evidence>
<dbReference type="Gramene" id="ONK74116">
    <property type="protein sequence ID" value="ONK74116"/>
    <property type="gene ID" value="A4U43_C03F2940"/>
</dbReference>
<sequence length="93" mass="10095">MSTMALFVGSTSIALSPSSSPEVVLDTLCFLDFAISAYSWSETFAVPMSRSSTQLLLLLATTWNRRRRRPTTPTTLTAAESFTSGSAADRLKL</sequence>
<name>A0A5P1F6W0_ASPOF</name>
<gene>
    <name evidence="2" type="ORF">A4U43_C03F2940</name>
</gene>
<organism evidence="2 3">
    <name type="scientific">Asparagus officinalis</name>
    <name type="common">Garden asparagus</name>
    <dbReference type="NCBI Taxonomy" id="4686"/>
    <lineage>
        <taxon>Eukaryota</taxon>
        <taxon>Viridiplantae</taxon>
        <taxon>Streptophyta</taxon>
        <taxon>Embryophyta</taxon>
        <taxon>Tracheophyta</taxon>
        <taxon>Spermatophyta</taxon>
        <taxon>Magnoliopsida</taxon>
        <taxon>Liliopsida</taxon>
        <taxon>Asparagales</taxon>
        <taxon>Asparagaceae</taxon>
        <taxon>Asparagoideae</taxon>
        <taxon>Asparagus</taxon>
    </lineage>
</organism>
<evidence type="ECO:0000256" key="1">
    <source>
        <dbReference type="SAM" id="MobiDB-lite"/>
    </source>
</evidence>
<dbReference type="AlphaFoldDB" id="A0A5P1F6W0"/>